<protein>
    <submittedName>
        <fullName evidence="3">Uncharacterized protein</fullName>
    </submittedName>
</protein>
<dbReference type="Proteomes" id="UP001519460">
    <property type="component" value="Unassembled WGS sequence"/>
</dbReference>
<keyword evidence="4" id="KW-1185">Reference proteome</keyword>
<feature type="compositionally biased region" description="Polar residues" evidence="1">
    <location>
        <begin position="83"/>
        <end position="94"/>
    </location>
</feature>
<evidence type="ECO:0000313" key="4">
    <source>
        <dbReference type="Proteomes" id="UP001519460"/>
    </source>
</evidence>
<organism evidence="3 4">
    <name type="scientific">Batillaria attramentaria</name>
    <dbReference type="NCBI Taxonomy" id="370345"/>
    <lineage>
        <taxon>Eukaryota</taxon>
        <taxon>Metazoa</taxon>
        <taxon>Spiralia</taxon>
        <taxon>Lophotrochozoa</taxon>
        <taxon>Mollusca</taxon>
        <taxon>Gastropoda</taxon>
        <taxon>Caenogastropoda</taxon>
        <taxon>Sorbeoconcha</taxon>
        <taxon>Cerithioidea</taxon>
        <taxon>Batillariidae</taxon>
        <taxon>Batillaria</taxon>
    </lineage>
</organism>
<keyword evidence="2" id="KW-0812">Transmembrane</keyword>
<feature type="transmembrane region" description="Helical" evidence="2">
    <location>
        <begin position="7"/>
        <end position="25"/>
    </location>
</feature>
<name>A0ABD0JZJ8_9CAEN</name>
<proteinExistence type="predicted"/>
<comment type="caution">
    <text evidence="3">The sequence shown here is derived from an EMBL/GenBank/DDBJ whole genome shotgun (WGS) entry which is preliminary data.</text>
</comment>
<keyword evidence="2" id="KW-1133">Transmembrane helix</keyword>
<feature type="region of interest" description="Disordered" evidence="1">
    <location>
        <begin position="80"/>
        <end position="104"/>
    </location>
</feature>
<dbReference type="AlphaFoldDB" id="A0ABD0JZJ8"/>
<evidence type="ECO:0000313" key="3">
    <source>
        <dbReference type="EMBL" id="KAK7480472.1"/>
    </source>
</evidence>
<evidence type="ECO:0000256" key="1">
    <source>
        <dbReference type="SAM" id="MobiDB-lite"/>
    </source>
</evidence>
<sequence length="141" mass="15940">MFACQFYCLSYLPIVGAFCIDFQGFSIDVIEEWRAPFVLYALGTFMGAFNTVFNPVILIKTNGQYKEWIRVTVLRRKPRNDPNEFSTASGLTTNGQGGYPRDAPRMEDAQRMRKITPSVSVVTSPEECFPENGCKTVQGLY</sequence>
<reference evidence="3 4" key="1">
    <citation type="journal article" date="2023" name="Sci. Data">
        <title>Genome assembly of the Korean intertidal mud-creeper Batillaria attramentaria.</title>
        <authorList>
            <person name="Patra A.K."/>
            <person name="Ho P.T."/>
            <person name="Jun S."/>
            <person name="Lee S.J."/>
            <person name="Kim Y."/>
            <person name="Won Y.J."/>
        </authorList>
    </citation>
    <scope>NUCLEOTIDE SEQUENCE [LARGE SCALE GENOMIC DNA]</scope>
    <source>
        <strain evidence="3">Wonlab-2016</strain>
    </source>
</reference>
<dbReference type="SUPFAM" id="SSF81321">
    <property type="entry name" value="Family A G protein-coupled receptor-like"/>
    <property type="match status" value="1"/>
</dbReference>
<keyword evidence="2" id="KW-0472">Membrane</keyword>
<accession>A0ABD0JZJ8</accession>
<feature type="transmembrane region" description="Helical" evidence="2">
    <location>
        <begin position="37"/>
        <end position="59"/>
    </location>
</feature>
<gene>
    <name evidence="3" type="ORF">BaRGS_00028289</name>
</gene>
<dbReference type="EMBL" id="JACVVK020000281">
    <property type="protein sequence ID" value="KAK7480472.1"/>
    <property type="molecule type" value="Genomic_DNA"/>
</dbReference>
<evidence type="ECO:0000256" key="2">
    <source>
        <dbReference type="SAM" id="Phobius"/>
    </source>
</evidence>